<protein>
    <recommendedName>
        <fullName evidence="4">VIR protein</fullName>
    </recommendedName>
</protein>
<feature type="compositionally biased region" description="Polar residues" evidence="1">
    <location>
        <begin position="251"/>
        <end position="262"/>
    </location>
</feature>
<dbReference type="AlphaFoldDB" id="A0A0J9SKE6"/>
<feature type="region of interest" description="Disordered" evidence="1">
    <location>
        <begin position="251"/>
        <end position="273"/>
    </location>
</feature>
<dbReference type="Proteomes" id="UP000053562">
    <property type="component" value="Unassembled WGS sequence"/>
</dbReference>
<sequence>YPFLWGFPLSKIYELFILSAKTEKSFQAHCNDLSKSDSTCDLRHICTSVATLLLRLKDKFEQGERVSTFDKQCEYLNYWIYYNIKDSLECNNISKFYERIKGIKPSLTPSGYTCDIHDFKIAKEEFLTKKTLFFHSEILDWIKTGYIVNDQEKDDYNKYLEEIFNIYKEIICKADSILKENCSKELTKFREIFNETLDSLKRKNISITQADIPLQNELLCPTKSLRNQGEFSQAGSELPGTPDLVSAASLTDQSTSDQNFNRNLPEEARPNKGGTIASSLAGSCFFLGMMYKFTPMGSWINTKVLGKNKLMDNMEKNHYELLLNGVGNREMGLNDTMYHISYNSAAN</sequence>
<evidence type="ECO:0000313" key="3">
    <source>
        <dbReference type="Proteomes" id="UP000053562"/>
    </source>
</evidence>
<dbReference type="Pfam" id="PF05795">
    <property type="entry name" value="Plasmodium_Vir"/>
    <property type="match status" value="1"/>
</dbReference>
<accession>A0A0J9SKE6</accession>
<name>A0A0J9SKE6_PLAVI</name>
<dbReference type="InterPro" id="IPR008780">
    <property type="entry name" value="Plasmodium_Vir"/>
</dbReference>
<evidence type="ECO:0008006" key="4">
    <source>
        <dbReference type="Google" id="ProtNLM"/>
    </source>
</evidence>
<reference evidence="2 3" key="1">
    <citation type="submission" date="2011-08" db="EMBL/GenBank/DDBJ databases">
        <title>The Genome Sequence of Plasmodium vivax India VII.</title>
        <authorList>
            <consortium name="The Broad Institute Genome Sequencing Platform"/>
            <consortium name="The Broad Institute Genome Sequencing Center for Infectious Disease"/>
            <person name="Neafsey D."/>
            <person name="Carlton J."/>
            <person name="Barnwell J."/>
            <person name="Collins W."/>
            <person name="Escalante A."/>
            <person name="Mullikin J."/>
            <person name="Saul A."/>
            <person name="Guigo R."/>
            <person name="Camara F."/>
            <person name="Young S.K."/>
            <person name="Zeng Q."/>
            <person name="Gargeya S."/>
            <person name="Fitzgerald M."/>
            <person name="Haas B."/>
            <person name="Abouelleil A."/>
            <person name="Alvarado L."/>
            <person name="Arachchi H.M."/>
            <person name="Berlin A."/>
            <person name="Brown A."/>
            <person name="Chapman S.B."/>
            <person name="Chen Z."/>
            <person name="Dunbar C."/>
            <person name="Freedman E."/>
            <person name="Gearin G."/>
            <person name="Gellesch M."/>
            <person name="Goldberg J."/>
            <person name="Griggs A."/>
            <person name="Gujja S."/>
            <person name="Heiman D."/>
            <person name="Howarth C."/>
            <person name="Larson L."/>
            <person name="Lui A."/>
            <person name="MacDonald P.J.P."/>
            <person name="Montmayeur A."/>
            <person name="Murphy C."/>
            <person name="Neiman D."/>
            <person name="Pearson M."/>
            <person name="Priest M."/>
            <person name="Roberts A."/>
            <person name="Saif S."/>
            <person name="Shea T."/>
            <person name="Shenoy N."/>
            <person name="Sisk P."/>
            <person name="Stolte C."/>
            <person name="Sykes S."/>
            <person name="Wortman J."/>
            <person name="Nusbaum C."/>
            <person name="Birren B."/>
        </authorList>
    </citation>
    <scope>NUCLEOTIDE SEQUENCE [LARGE SCALE GENOMIC DNA]</scope>
    <source>
        <strain evidence="2 3">India VII</strain>
    </source>
</reference>
<feature type="non-terminal residue" evidence="2">
    <location>
        <position position="1"/>
    </location>
</feature>
<evidence type="ECO:0000313" key="2">
    <source>
        <dbReference type="EMBL" id="KMZ82447.1"/>
    </source>
</evidence>
<organism evidence="2 3">
    <name type="scientific">Plasmodium vivax India VII</name>
    <dbReference type="NCBI Taxonomy" id="1077284"/>
    <lineage>
        <taxon>Eukaryota</taxon>
        <taxon>Sar</taxon>
        <taxon>Alveolata</taxon>
        <taxon>Apicomplexa</taxon>
        <taxon>Aconoidasida</taxon>
        <taxon>Haemosporida</taxon>
        <taxon>Plasmodiidae</taxon>
        <taxon>Plasmodium</taxon>
        <taxon>Plasmodium (Plasmodium)</taxon>
    </lineage>
</organism>
<proteinExistence type="predicted"/>
<dbReference type="EMBL" id="KQ234187">
    <property type="protein sequence ID" value="KMZ82447.1"/>
    <property type="molecule type" value="Genomic_DNA"/>
</dbReference>
<dbReference type="OrthoDB" id="10305127at2759"/>
<gene>
    <name evidence="2" type="ORF">PVIIG_06150</name>
</gene>
<evidence type="ECO:0000256" key="1">
    <source>
        <dbReference type="SAM" id="MobiDB-lite"/>
    </source>
</evidence>